<dbReference type="SUPFAM" id="SSF56784">
    <property type="entry name" value="HAD-like"/>
    <property type="match status" value="1"/>
</dbReference>
<feature type="transmembrane region" description="Helical" evidence="20">
    <location>
        <begin position="896"/>
        <end position="916"/>
    </location>
</feature>
<keyword evidence="11 20" id="KW-0630">Potassium</keyword>
<keyword evidence="14" id="KW-0915">Sodium</keyword>
<dbReference type="FunFam" id="3.40.1110.10:FF:000001">
    <property type="entry name" value="Sodium/potassium-transporting ATPase subunit alpha"/>
    <property type="match status" value="1"/>
</dbReference>
<dbReference type="SUPFAM" id="SSF81665">
    <property type="entry name" value="Calcium ATPase, transmembrane domain M"/>
    <property type="match status" value="1"/>
</dbReference>
<evidence type="ECO:0000256" key="10">
    <source>
        <dbReference type="ARBA" id="ARBA00022840"/>
    </source>
</evidence>
<dbReference type="InterPro" id="IPR008250">
    <property type="entry name" value="ATPase_P-typ_transduc_dom_A_sf"/>
</dbReference>
<evidence type="ECO:0000256" key="11">
    <source>
        <dbReference type="ARBA" id="ARBA00022958"/>
    </source>
</evidence>
<reference evidence="23 24" key="1">
    <citation type="submission" date="2015-12" db="EMBL/GenBank/DDBJ databases">
        <title>The genome of Folsomia candida.</title>
        <authorList>
            <person name="Faddeeva A."/>
            <person name="Derks M.F."/>
            <person name="Anvar Y."/>
            <person name="Smit S."/>
            <person name="Van Straalen N."/>
            <person name="Roelofs D."/>
        </authorList>
    </citation>
    <scope>NUCLEOTIDE SEQUENCE [LARGE SCALE GENOMIC DNA]</scope>
    <source>
        <strain evidence="23 24">VU population</strain>
        <tissue evidence="23">Whole body</tissue>
    </source>
</reference>
<dbReference type="FunFam" id="3.40.50.1000:FF:000001">
    <property type="entry name" value="Phospholipid-transporting ATPase IC"/>
    <property type="match status" value="1"/>
</dbReference>
<evidence type="ECO:0000256" key="2">
    <source>
        <dbReference type="ARBA" id="ARBA00006934"/>
    </source>
</evidence>
<dbReference type="AlphaFoldDB" id="A0A226D6T5"/>
<dbReference type="InterPro" id="IPR001757">
    <property type="entry name" value="P_typ_ATPase"/>
</dbReference>
<dbReference type="InterPro" id="IPR006068">
    <property type="entry name" value="ATPase_P-typ_cation-transptr_C"/>
</dbReference>
<dbReference type="NCBIfam" id="TIGR01106">
    <property type="entry name" value="ATPase-IIC_X-K"/>
    <property type="match status" value="1"/>
</dbReference>
<dbReference type="GO" id="GO:0005524">
    <property type="term" value="F:ATP binding"/>
    <property type="evidence" value="ECO:0007669"/>
    <property type="project" value="UniProtKB-KW"/>
</dbReference>
<dbReference type="PANTHER" id="PTHR43294">
    <property type="entry name" value="SODIUM/POTASSIUM-TRANSPORTING ATPASE SUBUNIT ALPHA"/>
    <property type="match status" value="1"/>
</dbReference>
<dbReference type="Gene3D" id="1.20.1110.10">
    <property type="entry name" value="Calcium-transporting ATPase, transmembrane domain"/>
    <property type="match status" value="1"/>
</dbReference>
<evidence type="ECO:0000256" key="20">
    <source>
        <dbReference type="RuleBase" id="RU362084"/>
    </source>
</evidence>
<keyword evidence="15 20" id="KW-0406">Ion transport</keyword>
<keyword evidence="7" id="KW-0740">Sodium/potassium transport</keyword>
<dbReference type="PRINTS" id="PR00119">
    <property type="entry name" value="CATATPASE"/>
</dbReference>
<dbReference type="Gene3D" id="3.40.50.1000">
    <property type="entry name" value="HAD superfamily/HAD-like"/>
    <property type="match status" value="1"/>
</dbReference>
<evidence type="ECO:0000256" key="15">
    <source>
        <dbReference type="ARBA" id="ARBA00023065"/>
    </source>
</evidence>
<feature type="transmembrane region" description="Helical" evidence="20">
    <location>
        <begin position="144"/>
        <end position="166"/>
    </location>
</feature>
<evidence type="ECO:0000256" key="9">
    <source>
        <dbReference type="ARBA" id="ARBA00022741"/>
    </source>
</evidence>
<evidence type="ECO:0000256" key="18">
    <source>
        <dbReference type="ARBA" id="ARBA00037422"/>
    </source>
</evidence>
<dbReference type="GO" id="GO:0005391">
    <property type="term" value="F:P-type sodium:potassium-exchanging transporter activity"/>
    <property type="evidence" value="ECO:0007669"/>
    <property type="project" value="TreeGrafter"/>
</dbReference>
<dbReference type="SFLD" id="SFLDS00003">
    <property type="entry name" value="Haloacid_Dehalogenase"/>
    <property type="match status" value="1"/>
</dbReference>
<dbReference type="Proteomes" id="UP000198287">
    <property type="component" value="Unassembled WGS sequence"/>
</dbReference>
<evidence type="ECO:0000256" key="4">
    <source>
        <dbReference type="ARBA" id="ARBA00022475"/>
    </source>
</evidence>
<evidence type="ECO:0000313" key="23">
    <source>
        <dbReference type="EMBL" id="OXA40447.1"/>
    </source>
</evidence>
<dbReference type="PANTHER" id="PTHR43294:SF13">
    <property type="entry name" value="SODIUM_POTASSIUM-TRANSPORTING ATPASE SUBUNIT ALPHA"/>
    <property type="match status" value="1"/>
</dbReference>
<evidence type="ECO:0000256" key="12">
    <source>
        <dbReference type="ARBA" id="ARBA00022967"/>
    </source>
</evidence>
<dbReference type="Gene3D" id="3.40.1110.10">
    <property type="entry name" value="Calcium-transporting ATPase, cytoplasmic domain N"/>
    <property type="match status" value="1"/>
</dbReference>
<keyword evidence="9 20" id="KW-0547">Nucleotide-binding</keyword>
<keyword evidence="10 20" id="KW-0067">ATP-binding</keyword>
<keyword evidence="16 20" id="KW-0472">Membrane</keyword>
<evidence type="ECO:0000313" key="24">
    <source>
        <dbReference type="Proteomes" id="UP000198287"/>
    </source>
</evidence>
<dbReference type="GO" id="GO:1902600">
    <property type="term" value="P:proton transmembrane transport"/>
    <property type="evidence" value="ECO:0007669"/>
    <property type="project" value="TreeGrafter"/>
</dbReference>
<dbReference type="FunFam" id="1.20.1110.10:FF:000038">
    <property type="entry name" value="Sodium/potassium-transporting ATPase subunit alpha"/>
    <property type="match status" value="1"/>
</dbReference>
<feature type="domain" description="Cation-transporting P-type ATPase N-terminal" evidence="22">
    <location>
        <begin position="90"/>
        <end position="164"/>
    </location>
</feature>
<dbReference type="InterPro" id="IPR018303">
    <property type="entry name" value="ATPase_P-typ_P_site"/>
</dbReference>
<evidence type="ECO:0000256" key="6">
    <source>
        <dbReference type="ARBA" id="ARBA00022553"/>
    </source>
</evidence>
<evidence type="ECO:0000256" key="1">
    <source>
        <dbReference type="ARBA" id="ARBA00004651"/>
    </source>
</evidence>
<feature type="transmembrane region" description="Helical" evidence="20">
    <location>
        <begin position="342"/>
        <end position="363"/>
    </location>
</feature>
<keyword evidence="3 20" id="KW-0813">Transport</keyword>
<evidence type="ECO:0000256" key="16">
    <source>
        <dbReference type="ARBA" id="ARBA00023136"/>
    </source>
</evidence>
<proteinExistence type="inferred from homology"/>
<organism evidence="23 24">
    <name type="scientific">Folsomia candida</name>
    <name type="common">Springtail</name>
    <dbReference type="NCBI Taxonomy" id="158441"/>
    <lineage>
        <taxon>Eukaryota</taxon>
        <taxon>Metazoa</taxon>
        <taxon>Ecdysozoa</taxon>
        <taxon>Arthropoda</taxon>
        <taxon>Hexapoda</taxon>
        <taxon>Collembola</taxon>
        <taxon>Entomobryomorpha</taxon>
        <taxon>Isotomoidea</taxon>
        <taxon>Isotomidae</taxon>
        <taxon>Proisotominae</taxon>
        <taxon>Folsomia</taxon>
    </lineage>
</organism>
<feature type="transmembrane region" description="Helical" evidence="20">
    <location>
        <begin position="369"/>
        <end position="394"/>
    </location>
</feature>
<dbReference type="InterPro" id="IPR044492">
    <property type="entry name" value="P_typ_ATPase_HD_dom"/>
</dbReference>
<dbReference type="NCBIfam" id="TIGR01494">
    <property type="entry name" value="ATPase_P-type"/>
    <property type="match status" value="2"/>
</dbReference>
<keyword evidence="13 20" id="KW-1133">Transmembrane helix</keyword>
<dbReference type="InterPro" id="IPR036412">
    <property type="entry name" value="HAD-like_sf"/>
</dbReference>
<dbReference type="GO" id="GO:0036376">
    <property type="term" value="P:sodium ion export across plasma membrane"/>
    <property type="evidence" value="ECO:0007669"/>
    <property type="project" value="TreeGrafter"/>
</dbReference>
<comment type="similarity">
    <text evidence="2 20">Belongs to the cation transport ATPase (P-type) (TC 3.A.3) family. Type IIC subfamily.</text>
</comment>
<dbReference type="GO" id="GO:0090533">
    <property type="term" value="C:cation-transporting ATPase complex"/>
    <property type="evidence" value="ECO:0007669"/>
    <property type="project" value="UniProtKB-ARBA"/>
</dbReference>
<dbReference type="GO" id="GO:1990573">
    <property type="term" value="P:potassium ion import across plasma membrane"/>
    <property type="evidence" value="ECO:0007669"/>
    <property type="project" value="TreeGrafter"/>
</dbReference>
<dbReference type="OrthoDB" id="158672at2759"/>
<keyword evidence="24" id="KW-1185">Reference proteome</keyword>
<dbReference type="GO" id="GO:0030007">
    <property type="term" value="P:intracellular potassium ion homeostasis"/>
    <property type="evidence" value="ECO:0007669"/>
    <property type="project" value="TreeGrafter"/>
</dbReference>
<dbReference type="InterPro" id="IPR050510">
    <property type="entry name" value="Cation_transp_ATPase_P-type"/>
</dbReference>
<dbReference type="PRINTS" id="PR00121">
    <property type="entry name" value="NAKATPASE"/>
</dbReference>
<evidence type="ECO:0000256" key="5">
    <source>
        <dbReference type="ARBA" id="ARBA00022538"/>
    </source>
</evidence>
<feature type="transmembrane region" description="Helical" evidence="20">
    <location>
        <begin position="178"/>
        <end position="197"/>
    </location>
</feature>
<comment type="function">
    <text evidence="18">This is the catalytic component of the active enzyme, which catalyzes the hydrolysis of ATP coupled with the exchange of sodium and potassium ions across the plasma membrane. This action creates the electrochemical gradient of sodium and potassium ions, providing the energy for active transport of various nutrients.</text>
</comment>
<comment type="subunit">
    <text evidence="19">The sodium/potassium-transporting ATPase is composed of a catalytic alpha subunit, an auxiliary non-catalytic beta subunit and an additional regulatory subunit.</text>
</comment>
<keyword evidence="12" id="KW-1278">Translocase</keyword>
<evidence type="ECO:0000256" key="14">
    <source>
        <dbReference type="ARBA" id="ARBA00023053"/>
    </source>
</evidence>
<dbReference type="InterPro" id="IPR005775">
    <property type="entry name" value="P-type_ATPase_IIC"/>
</dbReference>
<dbReference type="FunFam" id="2.70.150.10:FF:000003">
    <property type="entry name" value="Sodium/potassium-transporting ATPase subunit alpha"/>
    <property type="match status" value="1"/>
</dbReference>
<dbReference type="Pfam" id="PF00122">
    <property type="entry name" value="E1-E2_ATPase"/>
    <property type="match status" value="1"/>
</dbReference>
<dbReference type="GO" id="GO:0043226">
    <property type="term" value="C:organelle"/>
    <property type="evidence" value="ECO:0007669"/>
    <property type="project" value="UniProtKB-ARBA"/>
</dbReference>
<evidence type="ECO:0000256" key="17">
    <source>
        <dbReference type="ARBA" id="ARBA00023201"/>
    </source>
</evidence>
<gene>
    <name evidence="23" type="ORF">Fcan01_24773</name>
</gene>
<dbReference type="GO" id="GO:0098797">
    <property type="term" value="C:plasma membrane protein complex"/>
    <property type="evidence" value="ECO:0007669"/>
    <property type="project" value="UniProtKB-ARBA"/>
</dbReference>
<comment type="caution">
    <text evidence="23">The sequence shown here is derived from an EMBL/GenBank/DDBJ whole genome shotgun (WGS) entry which is preliminary data.</text>
</comment>
<feature type="transmembrane region" description="Helical" evidence="20">
    <location>
        <begin position="963"/>
        <end position="980"/>
    </location>
</feature>
<name>A0A226D6T5_FOLCA</name>
<dbReference type="SMART" id="SM00831">
    <property type="entry name" value="Cation_ATPase_N"/>
    <property type="match status" value="1"/>
</dbReference>
<evidence type="ECO:0000256" key="13">
    <source>
        <dbReference type="ARBA" id="ARBA00022989"/>
    </source>
</evidence>
<dbReference type="InterPro" id="IPR004014">
    <property type="entry name" value="ATPase_P-typ_cation-transptr_N"/>
</dbReference>
<feature type="transmembrane region" description="Helical" evidence="20">
    <location>
        <begin position="820"/>
        <end position="840"/>
    </location>
</feature>
<feature type="region of interest" description="Disordered" evidence="21">
    <location>
        <begin position="28"/>
        <end position="52"/>
    </location>
</feature>
<evidence type="ECO:0000256" key="21">
    <source>
        <dbReference type="SAM" id="MobiDB-lite"/>
    </source>
</evidence>
<dbReference type="OMA" id="QEVHLGH"/>
<evidence type="ECO:0000259" key="22">
    <source>
        <dbReference type="SMART" id="SM00831"/>
    </source>
</evidence>
<evidence type="ECO:0000256" key="7">
    <source>
        <dbReference type="ARBA" id="ARBA00022607"/>
    </source>
</evidence>
<dbReference type="SUPFAM" id="SSF81653">
    <property type="entry name" value="Calcium ATPase, transduction domain A"/>
    <property type="match status" value="1"/>
</dbReference>
<feature type="transmembrane region" description="Helical" evidence="20">
    <location>
        <begin position="846"/>
        <end position="868"/>
    </location>
</feature>
<protein>
    <recommendedName>
        <fullName evidence="20">Sodium/potassium-transporting ATPase subunit alpha</fullName>
    </recommendedName>
</protein>
<dbReference type="GO" id="GO:0046872">
    <property type="term" value="F:metal ion binding"/>
    <property type="evidence" value="ECO:0007669"/>
    <property type="project" value="UniProtKB-KW"/>
</dbReference>
<dbReference type="InterPro" id="IPR023214">
    <property type="entry name" value="HAD_sf"/>
</dbReference>
<dbReference type="Pfam" id="PF00689">
    <property type="entry name" value="Cation_ATPase_C"/>
    <property type="match status" value="1"/>
</dbReference>
<feature type="compositionally biased region" description="Low complexity" evidence="21">
    <location>
        <begin position="35"/>
        <end position="45"/>
    </location>
</feature>
<dbReference type="InterPro" id="IPR059000">
    <property type="entry name" value="ATPase_P-type_domA"/>
</dbReference>
<sequence>MDPEVTPQHGRRPSRRVSIVIDANDRVWAPERRSSNSSRRQSSASDKLKQHDNLTFVRDEAAQMQEVHLGHDPLVRRKSVSYLKKEMEIDYHEVEINTLFNRYGSHPANGLDTPQVDKNQDKYGSNQLTPPKAEPMWLKFMKTLFGGFQLLLWAGSVLSFAAYIAQCFQSADPPSDNLYLGIVLGVLVIVLGMFTFYQEYSSGKVMESFSKMVPSYANVIRGGKLMNLNANELVVGDIVEVKFGDRIPADIRIVECSGFKVDNSSLTGESEPQSRSILCTDENPMETKNLAFFSTNALEGTAKGLVVAVGDGTFIGRIAGLATGMDAVDTPMSREVSHFIKLISGVAVFFGVVFFIVSLTMGYKIIDSALFLIGIIVANVPEGLLVTFTVILALTAKRMAGKNCLVRQLHAVETLGSCSVICSDKTGTLTQNLMTASHMWFGNRIVEASPDAKEFSGDDAGFTNLARVASLCSRAKFLPDQGHLPAQDRKVNGDASESAILRCMDMHLNGVEKYQNARKKIFEIPFNSTTKWQLSIHDLNDPSDPRYLMVMKGAPERIIDLCTKIRIGETVFDLDDEWKKTFNTVYEEIGGMGERVIGFCDYLLPSDKYPKGTIFDSDDTSYVKDGLTFIGLISMIDPPRPGVPDSISLCREAGIKVVMVTGDHPITAKAIARKVGIISEGNETVEDKAKRLNIDMEDVDPATCTAAVVNGAELLEMSTPELDDVLKNHTEIVFARVSPQQKLVIVEGFQRLGKIVAVTGDGVNDSPALKKADIGIAMGISGSDVSKQAADMILLDDNFSSIVTGVEEGRLIFENLKKCICYLLAANIAELLPFIVYITMRIPLPLGTIPMLVICLGTDILPTISLSYEKAEGDIMKRPPRNPVTDKLVTDKLISYSYGQLGVIEFFGGLFTYFVILGQNGWWIDRLLGIQADWDSPVVNDLVDSYGQEWTYSQRKMLEKTCWTGYFCTVVICQWGNVLISKVRRAPLYTKFFDNWVVFVAILGETIIACVLTYTPGLNVAISYMPIKFWWWLPSIPFFIFLVSYDEIRRLILRTKPKWLWYQNEFYY</sequence>
<dbReference type="SUPFAM" id="SSF81660">
    <property type="entry name" value="Metal cation-transporting ATPase, ATP-binding domain N"/>
    <property type="match status" value="1"/>
</dbReference>
<dbReference type="Gene3D" id="2.70.150.10">
    <property type="entry name" value="Calcium-transporting ATPase, cytoplasmic transduction domain A"/>
    <property type="match status" value="1"/>
</dbReference>
<dbReference type="Pfam" id="PF13246">
    <property type="entry name" value="Cation_ATPase"/>
    <property type="match status" value="1"/>
</dbReference>
<dbReference type="FunFam" id="3.40.50.1000:FF:000083">
    <property type="entry name" value="Sodium/potassium-transporting ATPase subunit alpha"/>
    <property type="match status" value="1"/>
</dbReference>
<keyword evidence="4" id="KW-1003">Cell membrane</keyword>
<feature type="transmembrane region" description="Helical" evidence="20">
    <location>
        <begin position="992"/>
        <end position="1014"/>
    </location>
</feature>
<accession>A0A226D6T5</accession>
<dbReference type="InterPro" id="IPR023298">
    <property type="entry name" value="ATPase_P-typ_TM_dom_sf"/>
</dbReference>
<dbReference type="GO" id="GO:0006883">
    <property type="term" value="P:intracellular sodium ion homeostasis"/>
    <property type="evidence" value="ECO:0007669"/>
    <property type="project" value="TreeGrafter"/>
</dbReference>
<keyword evidence="6" id="KW-0597">Phosphoprotein</keyword>
<comment type="subcellular location">
    <subcellularLocation>
        <location evidence="1 20">Cell membrane</location>
        <topology evidence="1 20">Multi-pass membrane protein</topology>
    </subcellularLocation>
</comment>
<evidence type="ECO:0000256" key="19">
    <source>
        <dbReference type="ARBA" id="ARBA00038795"/>
    </source>
</evidence>
<dbReference type="SFLD" id="SFLDF00027">
    <property type="entry name" value="p-type_atpase"/>
    <property type="match status" value="1"/>
</dbReference>
<dbReference type="STRING" id="158441.A0A226D6T5"/>
<dbReference type="InterPro" id="IPR023299">
    <property type="entry name" value="ATPase_P-typ_cyto_dom_N"/>
</dbReference>
<dbReference type="GO" id="GO:0016887">
    <property type="term" value="F:ATP hydrolysis activity"/>
    <property type="evidence" value="ECO:0007669"/>
    <property type="project" value="InterPro"/>
</dbReference>
<keyword evidence="5 20" id="KW-0633">Potassium transport</keyword>
<keyword evidence="20" id="KW-0479">Metal-binding</keyword>
<dbReference type="SFLD" id="SFLDG00002">
    <property type="entry name" value="C1.7:_P-type_atpase_like"/>
    <property type="match status" value="1"/>
</dbReference>
<dbReference type="EMBL" id="LNIX01000033">
    <property type="protein sequence ID" value="OXA40447.1"/>
    <property type="molecule type" value="Genomic_DNA"/>
</dbReference>
<evidence type="ECO:0000256" key="3">
    <source>
        <dbReference type="ARBA" id="ARBA00022448"/>
    </source>
</evidence>
<keyword evidence="17" id="KW-0739">Sodium transport</keyword>
<dbReference type="PROSITE" id="PS00154">
    <property type="entry name" value="ATPASE_E1_E2"/>
    <property type="match status" value="1"/>
</dbReference>
<keyword evidence="8 20" id="KW-0812">Transmembrane</keyword>
<dbReference type="Pfam" id="PF00690">
    <property type="entry name" value="Cation_ATPase_N"/>
    <property type="match status" value="1"/>
</dbReference>
<evidence type="ECO:0000256" key="8">
    <source>
        <dbReference type="ARBA" id="ARBA00022692"/>
    </source>
</evidence>
<feature type="transmembrane region" description="Helical" evidence="20">
    <location>
        <begin position="1029"/>
        <end position="1048"/>
    </location>
</feature>